<proteinExistence type="predicted"/>
<accession>A0A2P2NDI9</accession>
<reference evidence="1" key="1">
    <citation type="submission" date="2018-02" db="EMBL/GenBank/DDBJ databases">
        <title>Rhizophora mucronata_Transcriptome.</title>
        <authorList>
            <person name="Meera S.P."/>
            <person name="Sreeshan A."/>
            <person name="Augustine A."/>
        </authorList>
    </citation>
    <scope>NUCLEOTIDE SEQUENCE</scope>
    <source>
        <tissue evidence="1">Leaf</tissue>
    </source>
</reference>
<organism evidence="1">
    <name type="scientific">Rhizophora mucronata</name>
    <name type="common">Asiatic mangrove</name>
    <dbReference type="NCBI Taxonomy" id="61149"/>
    <lineage>
        <taxon>Eukaryota</taxon>
        <taxon>Viridiplantae</taxon>
        <taxon>Streptophyta</taxon>
        <taxon>Embryophyta</taxon>
        <taxon>Tracheophyta</taxon>
        <taxon>Spermatophyta</taxon>
        <taxon>Magnoliopsida</taxon>
        <taxon>eudicotyledons</taxon>
        <taxon>Gunneridae</taxon>
        <taxon>Pentapetalae</taxon>
        <taxon>rosids</taxon>
        <taxon>fabids</taxon>
        <taxon>Malpighiales</taxon>
        <taxon>Rhizophoraceae</taxon>
        <taxon>Rhizophora</taxon>
    </lineage>
</organism>
<protein>
    <submittedName>
        <fullName evidence="1">Uncharacterized protein</fullName>
    </submittedName>
</protein>
<name>A0A2P2NDI9_RHIMU</name>
<dbReference type="EMBL" id="GGEC01060033">
    <property type="protein sequence ID" value="MBX40517.1"/>
    <property type="molecule type" value="Transcribed_RNA"/>
</dbReference>
<sequence>MCNTIPKHQKKLQP</sequence>
<evidence type="ECO:0000313" key="1">
    <source>
        <dbReference type="EMBL" id="MBX40517.1"/>
    </source>
</evidence>